<dbReference type="Proteomes" id="UP000182248">
    <property type="component" value="Unassembled WGS sequence"/>
</dbReference>
<dbReference type="NCBIfam" id="TIGR00765">
    <property type="entry name" value="yihY_not_rbn"/>
    <property type="match status" value="1"/>
</dbReference>
<keyword evidence="8" id="KW-1185">Reference proteome</keyword>
<dbReference type="OrthoDB" id="977385at2"/>
<proteinExistence type="predicted"/>
<feature type="transmembrane region" description="Helical" evidence="6">
    <location>
        <begin position="160"/>
        <end position="183"/>
    </location>
</feature>
<name>A0A1K1RCC4_9FLAO</name>
<dbReference type="Pfam" id="PF03631">
    <property type="entry name" value="Virul_fac_BrkB"/>
    <property type="match status" value="1"/>
</dbReference>
<keyword evidence="5 6" id="KW-0472">Membrane</keyword>
<reference evidence="7 8" key="1">
    <citation type="submission" date="2016-11" db="EMBL/GenBank/DDBJ databases">
        <authorList>
            <person name="Jaros S."/>
            <person name="Januszkiewicz K."/>
            <person name="Wedrychowicz H."/>
        </authorList>
    </citation>
    <scope>NUCLEOTIDE SEQUENCE [LARGE SCALE GENOMIC DNA]</scope>
    <source>
        <strain evidence="7 8">CGMCC 1.12145</strain>
    </source>
</reference>
<dbReference type="PIRSF" id="PIRSF035875">
    <property type="entry name" value="RNase_BN"/>
    <property type="match status" value="1"/>
</dbReference>
<evidence type="ECO:0000256" key="4">
    <source>
        <dbReference type="ARBA" id="ARBA00022989"/>
    </source>
</evidence>
<feature type="transmembrane region" description="Helical" evidence="6">
    <location>
        <begin position="120"/>
        <end position="140"/>
    </location>
</feature>
<evidence type="ECO:0000256" key="2">
    <source>
        <dbReference type="ARBA" id="ARBA00022475"/>
    </source>
</evidence>
<feature type="transmembrane region" description="Helical" evidence="6">
    <location>
        <begin position="239"/>
        <end position="259"/>
    </location>
</feature>
<keyword evidence="4 6" id="KW-1133">Transmembrane helix</keyword>
<dbReference type="InterPro" id="IPR017039">
    <property type="entry name" value="Virul_fac_BrkB"/>
</dbReference>
<feature type="transmembrane region" description="Helical" evidence="6">
    <location>
        <begin position="203"/>
        <end position="227"/>
    </location>
</feature>
<dbReference type="STRING" id="1150368.SAMN02927921_03375"/>
<feature type="transmembrane region" description="Helical" evidence="6">
    <location>
        <begin position="57"/>
        <end position="80"/>
    </location>
</feature>
<comment type="subcellular location">
    <subcellularLocation>
        <location evidence="1">Cell membrane</location>
        <topology evidence="1">Multi-pass membrane protein</topology>
    </subcellularLocation>
</comment>
<dbReference type="RefSeq" id="WP_072318568.1">
    <property type="nucleotide sequence ID" value="NZ_FPJE01000022.1"/>
</dbReference>
<organism evidence="7 8">
    <name type="scientific">Sinomicrobium oceani</name>
    <dbReference type="NCBI Taxonomy" id="1150368"/>
    <lineage>
        <taxon>Bacteria</taxon>
        <taxon>Pseudomonadati</taxon>
        <taxon>Bacteroidota</taxon>
        <taxon>Flavobacteriia</taxon>
        <taxon>Flavobacteriales</taxon>
        <taxon>Flavobacteriaceae</taxon>
        <taxon>Sinomicrobium</taxon>
    </lineage>
</organism>
<dbReference type="PANTHER" id="PTHR30213:SF0">
    <property type="entry name" value="UPF0761 MEMBRANE PROTEIN YIHY"/>
    <property type="match status" value="1"/>
</dbReference>
<evidence type="ECO:0000256" key="3">
    <source>
        <dbReference type="ARBA" id="ARBA00022692"/>
    </source>
</evidence>
<evidence type="ECO:0000313" key="7">
    <source>
        <dbReference type="EMBL" id="SFW69467.1"/>
    </source>
</evidence>
<dbReference type="PANTHER" id="PTHR30213">
    <property type="entry name" value="INNER MEMBRANE PROTEIN YHJD"/>
    <property type="match status" value="1"/>
</dbReference>
<sequence>MSIEIEEKLSRIPVVNLLVRFFKNIKLRAFEGLSVYDLLEMYVFGIVKGALTYRASAISFSFFMAIFPFLLFVLNLIPYIPIKDFQAEFLHLIDGLLPPETASYFNPIFSDIAGKKRGSLLSSVFVLSVFLMTNGINAVFGGFENSYHVKINRNVVRQYFVALGVAVIMALLLLVSVAAFIFFQTDIISRLTERGLIENADLWIGIAKYLFFVFIAYLFTSILYYFGTVEGKHTHFFSPGALLTTILFMLTSYFFGVYIENFSQYNELYGSIGALLILMLYIWLNSNILLLGFELNASLRSLKQKF</sequence>
<keyword evidence="2" id="KW-1003">Cell membrane</keyword>
<accession>A0A1K1RCC4</accession>
<dbReference type="EMBL" id="FPJE01000022">
    <property type="protein sequence ID" value="SFW69467.1"/>
    <property type="molecule type" value="Genomic_DNA"/>
</dbReference>
<evidence type="ECO:0000256" key="6">
    <source>
        <dbReference type="SAM" id="Phobius"/>
    </source>
</evidence>
<dbReference type="GO" id="GO:0005886">
    <property type="term" value="C:plasma membrane"/>
    <property type="evidence" value="ECO:0007669"/>
    <property type="project" value="UniProtKB-SubCell"/>
</dbReference>
<evidence type="ECO:0000313" key="8">
    <source>
        <dbReference type="Proteomes" id="UP000182248"/>
    </source>
</evidence>
<evidence type="ECO:0000256" key="5">
    <source>
        <dbReference type="ARBA" id="ARBA00023136"/>
    </source>
</evidence>
<evidence type="ECO:0000256" key="1">
    <source>
        <dbReference type="ARBA" id="ARBA00004651"/>
    </source>
</evidence>
<protein>
    <submittedName>
        <fullName evidence="7">Membrane protein</fullName>
    </submittedName>
</protein>
<feature type="transmembrane region" description="Helical" evidence="6">
    <location>
        <begin position="271"/>
        <end position="293"/>
    </location>
</feature>
<gene>
    <name evidence="7" type="ORF">SAMN02927921_03375</name>
</gene>
<keyword evidence="3 6" id="KW-0812">Transmembrane</keyword>
<dbReference type="AlphaFoldDB" id="A0A1K1RCC4"/>